<dbReference type="InterPro" id="IPR006624">
    <property type="entry name" value="Beta-propeller_rpt_TECPR"/>
</dbReference>
<dbReference type="AlphaFoldDB" id="A0A183T7P7"/>
<evidence type="ECO:0000313" key="2">
    <source>
        <dbReference type="EMBL" id="VDL98880.1"/>
    </source>
</evidence>
<dbReference type="EMBL" id="UYSU01037316">
    <property type="protein sequence ID" value="VDL98880.1"/>
    <property type="molecule type" value="Genomic_DNA"/>
</dbReference>
<keyword evidence="3" id="KW-1185">Reference proteome</keyword>
<feature type="region of interest" description="Disordered" evidence="1">
    <location>
        <begin position="304"/>
        <end position="334"/>
    </location>
</feature>
<dbReference type="WBParaSite" id="SSLN_0001296501-mRNA-1">
    <property type="protein sequence ID" value="SSLN_0001296501-mRNA-1"/>
    <property type="gene ID" value="SSLN_0001296501"/>
</dbReference>
<dbReference type="Pfam" id="PF06462">
    <property type="entry name" value="Hyd_WA"/>
    <property type="match status" value="1"/>
</dbReference>
<sequence length="574" mass="63909">MGSLSRRMPHFYHVQPNPEAYAKVYNEALAGVYGDVRRLFSDPHLVHTKATDAILHDIGDEVAHLRLDEQLLQQSDKSWHGKFPERDLVTQRQALLKASKHLQDPGGQLVARYQVNMDKGRLDCSNNPCACTELLKSPAADSDVGVGWTDTNVRAAQDWALKELAGFRAELKPLSDAAQVRTRQYLDRMGITDRYLGYRNNMGYQGRADQTSRVDEALYNNTRPPVAPRWNLGIEERRAEAVHTTDDIAPEDEECEKLLRMARNCQLRPRQVDPVTAAGIPRAFPGKSEYEDAYIYPPLHDIPTTKFRPPATHRSVSEQPAGIRGRGSEVELSKERVRSKGYRVNPQPTYVGFWRENPGRPFEERTTEAHDRYKWPDGSEIRGTSWLHHPVNRELFMISACPSGRLWALCRRFGRLWVTTQPVTTVTAVDDAAICKITWVSMGLSPQGLAWSLASVGRLAGDPAKEAGSSVSCVLWCVDTCGQLWMSMAPEFTDEGLLASAQDGTLPIRWSFVCAPMISHLSCGPHGQVWAVFLENQCLAVRVGISPSCPQGTGWQTVLQGIVSSASIRGAASP</sequence>
<gene>
    <name evidence="2" type="ORF">SSLN_LOCUS12495</name>
</gene>
<protein>
    <submittedName>
        <fullName evidence="4">Integrase catalytic domain-containing protein</fullName>
    </submittedName>
</protein>
<dbReference type="OrthoDB" id="198977at2759"/>
<dbReference type="Proteomes" id="UP000275846">
    <property type="component" value="Unassembled WGS sequence"/>
</dbReference>
<evidence type="ECO:0000256" key="1">
    <source>
        <dbReference type="SAM" id="MobiDB-lite"/>
    </source>
</evidence>
<reference evidence="4" key="1">
    <citation type="submission" date="2016-06" db="UniProtKB">
        <authorList>
            <consortium name="WormBaseParasite"/>
        </authorList>
    </citation>
    <scope>IDENTIFICATION</scope>
</reference>
<proteinExistence type="predicted"/>
<dbReference type="SMART" id="SM00706">
    <property type="entry name" value="TECPR"/>
    <property type="match status" value="2"/>
</dbReference>
<accession>A0A183T7P7</accession>
<evidence type="ECO:0000313" key="3">
    <source>
        <dbReference type="Proteomes" id="UP000275846"/>
    </source>
</evidence>
<evidence type="ECO:0000313" key="4">
    <source>
        <dbReference type="WBParaSite" id="SSLN_0001296501-mRNA-1"/>
    </source>
</evidence>
<name>A0A183T7P7_SCHSO</name>
<organism evidence="4">
    <name type="scientific">Schistocephalus solidus</name>
    <name type="common">Tapeworm</name>
    <dbReference type="NCBI Taxonomy" id="70667"/>
    <lineage>
        <taxon>Eukaryota</taxon>
        <taxon>Metazoa</taxon>
        <taxon>Spiralia</taxon>
        <taxon>Lophotrochozoa</taxon>
        <taxon>Platyhelminthes</taxon>
        <taxon>Cestoda</taxon>
        <taxon>Eucestoda</taxon>
        <taxon>Diphyllobothriidea</taxon>
        <taxon>Diphyllobothriidae</taxon>
        <taxon>Schistocephalus</taxon>
    </lineage>
</organism>
<reference evidence="2 3" key="2">
    <citation type="submission" date="2018-11" db="EMBL/GenBank/DDBJ databases">
        <authorList>
            <consortium name="Pathogen Informatics"/>
        </authorList>
    </citation>
    <scope>NUCLEOTIDE SEQUENCE [LARGE SCALE GENOMIC DNA]</scope>
    <source>
        <strain evidence="2 3">NST_G2</strain>
    </source>
</reference>